<organism evidence="2 3">
    <name type="scientific">Gracilimonas halophila</name>
    <dbReference type="NCBI Taxonomy" id="1834464"/>
    <lineage>
        <taxon>Bacteria</taxon>
        <taxon>Pseudomonadati</taxon>
        <taxon>Balneolota</taxon>
        <taxon>Balneolia</taxon>
        <taxon>Balneolales</taxon>
        <taxon>Balneolaceae</taxon>
        <taxon>Gracilimonas</taxon>
    </lineage>
</organism>
<reference evidence="3" key="1">
    <citation type="journal article" date="2019" name="Int. J. Syst. Evol. Microbiol.">
        <title>The Global Catalogue of Microorganisms (GCM) 10K type strain sequencing project: providing services to taxonomists for standard genome sequencing and annotation.</title>
        <authorList>
            <consortium name="The Broad Institute Genomics Platform"/>
            <consortium name="The Broad Institute Genome Sequencing Center for Infectious Disease"/>
            <person name="Wu L."/>
            <person name="Ma J."/>
        </authorList>
    </citation>
    <scope>NUCLEOTIDE SEQUENCE [LARGE SCALE GENOMIC DNA]</scope>
    <source>
        <strain evidence="3">KCTC 52042</strain>
    </source>
</reference>
<evidence type="ECO:0008006" key="4">
    <source>
        <dbReference type="Google" id="ProtNLM"/>
    </source>
</evidence>
<sequence length="169" mass="19425">MTDNERSITLTPSWKAFFWSYVFGVVLIPALIGIILLWRTSKKHRAKSYKITDRKITVVDGNYSQNIDLADIRQAVAGELRFGVGNVTIKTQGREIELIGIENPEMIATSIEKAVEAELRRLQAQEQTKPRETKYDPGSMDRLDYLTGLWQQGLVSDEDFEKERKKFED</sequence>
<evidence type="ECO:0000313" key="3">
    <source>
        <dbReference type="Proteomes" id="UP001597460"/>
    </source>
</evidence>
<name>A0ABW5JMH5_9BACT</name>
<keyword evidence="1" id="KW-0812">Transmembrane</keyword>
<accession>A0ABW5JMH5</accession>
<proteinExistence type="predicted"/>
<protein>
    <recommendedName>
        <fullName evidence="4">PH domain-containing protein</fullName>
    </recommendedName>
</protein>
<feature type="transmembrane region" description="Helical" evidence="1">
    <location>
        <begin position="16"/>
        <end position="38"/>
    </location>
</feature>
<gene>
    <name evidence="2" type="ORF">ACFSVN_12895</name>
</gene>
<keyword evidence="1" id="KW-1133">Transmembrane helix</keyword>
<keyword evidence="3" id="KW-1185">Reference proteome</keyword>
<dbReference type="EMBL" id="JBHULI010000025">
    <property type="protein sequence ID" value="MFD2533345.1"/>
    <property type="molecule type" value="Genomic_DNA"/>
</dbReference>
<comment type="caution">
    <text evidence="2">The sequence shown here is derived from an EMBL/GenBank/DDBJ whole genome shotgun (WGS) entry which is preliminary data.</text>
</comment>
<keyword evidence="1" id="KW-0472">Membrane</keyword>
<dbReference type="RefSeq" id="WP_390303473.1">
    <property type="nucleotide sequence ID" value="NZ_JBHULI010000025.1"/>
</dbReference>
<dbReference type="Proteomes" id="UP001597460">
    <property type="component" value="Unassembled WGS sequence"/>
</dbReference>
<evidence type="ECO:0000313" key="2">
    <source>
        <dbReference type="EMBL" id="MFD2533345.1"/>
    </source>
</evidence>
<evidence type="ECO:0000256" key="1">
    <source>
        <dbReference type="SAM" id="Phobius"/>
    </source>
</evidence>